<gene>
    <name evidence="1" type="ORF">CONCODRAFT_20982</name>
</gene>
<dbReference type="Proteomes" id="UP000070444">
    <property type="component" value="Unassembled WGS sequence"/>
</dbReference>
<reference evidence="1 2" key="1">
    <citation type="journal article" date="2015" name="Genome Biol. Evol.">
        <title>Phylogenomic analyses indicate that early fungi evolved digesting cell walls of algal ancestors of land plants.</title>
        <authorList>
            <person name="Chang Y."/>
            <person name="Wang S."/>
            <person name="Sekimoto S."/>
            <person name="Aerts A.L."/>
            <person name="Choi C."/>
            <person name="Clum A."/>
            <person name="LaButti K.M."/>
            <person name="Lindquist E.A."/>
            <person name="Yee Ngan C."/>
            <person name="Ohm R.A."/>
            <person name="Salamov A.A."/>
            <person name="Grigoriev I.V."/>
            <person name="Spatafora J.W."/>
            <person name="Berbee M.L."/>
        </authorList>
    </citation>
    <scope>NUCLEOTIDE SEQUENCE [LARGE SCALE GENOMIC DNA]</scope>
    <source>
        <strain evidence="1 2">NRRL 28638</strain>
    </source>
</reference>
<keyword evidence="2" id="KW-1185">Reference proteome</keyword>
<sequence length="216" mass="24235">MLVMSNIDNNAADDNKCSKLVKDKKKYRRCKNPRAIASLYCNLHLNLAIKSEKVVSEAKVDKEDPKEDSKESAKPQPLSQKYTYSSQCKFIKSIGKYKFRCRLIKLESSDYCKQHSTVQTPKKVTAETSSDKNTVRKDAKNERIKGKEKEKGSIHIINDGKSTDKKLEKVEVTVSSAEIKVLKQDKKVGKASSSVEKTKLKIVTSEVGSKPGSYKA</sequence>
<feature type="non-terminal residue" evidence="1">
    <location>
        <position position="216"/>
    </location>
</feature>
<dbReference type="AlphaFoldDB" id="A0A137NQA1"/>
<organism evidence="1 2">
    <name type="scientific">Conidiobolus coronatus (strain ATCC 28846 / CBS 209.66 / NRRL 28638)</name>
    <name type="common">Delacroixia coronata</name>
    <dbReference type="NCBI Taxonomy" id="796925"/>
    <lineage>
        <taxon>Eukaryota</taxon>
        <taxon>Fungi</taxon>
        <taxon>Fungi incertae sedis</taxon>
        <taxon>Zoopagomycota</taxon>
        <taxon>Entomophthoromycotina</taxon>
        <taxon>Entomophthoromycetes</taxon>
        <taxon>Entomophthorales</taxon>
        <taxon>Ancylistaceae</taxon>
        <taxon>Conidiobolus</taxon>
    </lineage>
</organism>
<evidence type="ECO:0000313" key="2">
    <source>
        <dbReference type="Proteomes" id="UP000070444"/>
    </source>
</evidence>
<proteinExistence type="predicted"/>
<name>A0A137NQA1_CONC2</name>
<evidence type="ECO:0000313" key="1">
    <source>
        <dbReference type="EMBL" id="KXN64884.1"/>
    </source>
</evidence>
<accession>A0A137NQA1</accession>
<dbReference type="EMBL" id="KQ965092">
    <property type="protein sequence ID" value="KXN64884.1"/>
    <property type="molecule type" value="Genomic_DNA"/>
</dbReference>
<protein>
    <submittedName>
        <fullName evidence="1">Uncharacterized protein</fullName>
    </submittedName>
</protein>